<dbReference type="PROSITE" id="PS50005">
    <property type="entry name" value="TPR"/>
    <property type="match status" value="2"/>
</dbReference>
<name>A0ABM4C3G1_HYDVU</name>
<evidence type="ECO:0000256" key="3">
    <source>
        <dbReference type="ARBA" id="ARBA00022737"/>
    </source>
</evidence>
<feature type="compositionally biased region" description="Acidic residues" evidence="5">
    <location>
        <begin position="226"/>
        <end position="250"/>
    </location>
</feature>
<dbReference type="SUPFAM" id="SSF48452">
    <property type="entry name" value="TPR-like"/>
    <property type="match status" value="1"/>
</dbReference>
<feature type="region of interest" description="Disordered" evidence="5">
    <location>
        <begin position="225"/>
        <end position="264"/>
    </location>
</feature>
<feature type="repeat" description="TPR" evidence="4">
    <location>
        <begin position="141"/>
        <end position="174"/>
    </location>
</feature>
<protein>
    <submittedName>
        <fullName evidence="7">Tetratricopeptide repeat protein 28</fullName>
    </submittedName>
</protein>
<dbReference type="GeneID" id="124814387"/>
<dbReference type="SMART" id="SM00028">
    <property type="entry name" value="TPR"/>
    <property type="match status" value="3"/>
</dbReference>
<evidence type="ECO:0000256" key="5">
    <source>
        <dbReference type="SAM" id="MobiDB-lite"/>
    </source>
</evidence>
<proteinExistence type="predicted"/>
<keyword evidence="4" id="KW-0802">TPR repeat</keyword>
<keyword evidence="6" id="KW-1185">Reference proteome</keyword>
<dbReference type="PANTHER" id="PTHR45954:SF1">
    <property type="entry name" value="LD33695P"/>
    <property type="match status" value="1"/>
</dbReference>
<keyword evidence="3" id="KW-0677">Repeat</keyword>
<dbReference type="InterPro" id="IPR011990">
    <property type="entry name" value="TPR-like_helical_dom_sf"/>
</dbReference>
<dbReference type="RefSeq" id="XP_065656098.1">
    <property type="nucleotide sequence ID" value="XM_065800026.1"/>
</dbReference>
<dbReference type="Pfam" id="PF13424">
    <property type="entry name" value="TPR_12"/>
    <property type="match status" value="1"/>
</dbReference>
<evidence type="ECO:0000256" key="1">
    <source>
        <dbReference type="ARBA" id="ARBA00004496"/>
    </source>
</evidence>
<keyword evidence="2" id="KW-0963">Cytoplasm</keyword>
<dbReference type="InterPro" id="IPR019734">
    <property type="entry name" value="TPR_rpt"/>
</dbReference>
<evidence type="ECO:0000313" key="7">
    <source>
        <dbReference type="RefSeq" id="XP_065656098.1"/>
    </source>
</evidence>
<dbReference type="Gene3D" id="1.25.40.10">
    <property type="entry name" value="Tetratricopeptide repeat domain"/>
    <property type="match status" value="1"/>
</dbReference>
<feature type="repeat" description="TPR" evidence="4">
    <location>
        <begin position="101"/>
        <end position="134"/>
    </location>
</feature>
<accession>A0ABM4C3G1</accession>
<evidence type="ECO:0000256" key="4">
    <source>
        <dbReference type="PROSITE-ProRule" id="PRU00339"/>
    </source>
</evidence>
<evidence type="ECO:0000313" key="6">
    <source>
        <dbReference type="Proteomes" id="UP001652625"/>
    </source>
</evidence>
<dbReference type="Pfam" id="PF00515">
    <property type="entry name" value="TPR_1"/>
    <property type="match status" value="1"/>
</dbReference>
<evidence type="ECO:0000256" key="2">
    <source>
        <dbReference type="ARBA" id="ARBA00022490"/>
    </source>
</evidence>
<gene>
    <name evidence="7" type="primary">LOC124814387</name>
</gene>
<dbReference type="InterPro" id="IPR052386">
    <property type="entry name" value="GPSM"/>
</dbReference>
<dbReference type="PROSITE" id="PS50293">
    <property type="entry name" value="TPR_REGION"/>
    <property type="match status" value="1"/>
</dbReference>
<dbReference type="PANTHER" id="PTHR45954">
    <property type="entry name" value="LD33695P"/>
    <property type="match status" value="1"/>
</dbReference>
<organism evidence="6 7">
    <name type="scientific">Hydra vulgaris</name>
    <name type="common">Hydra</name>
    <name type="synonym">Hydra attenuata</name>
    <dbReference type="NCBI Taxonomy" id="6087"/>
    <lineage>
        <taxon>Eukaryota</taxon>
        <taxon>Metazoa</taxon>
        <taxon>Cnidaria</taxon>
        <taxon>Hydrozoa</taxon>
        <taxon>Hydroidolina</taxon>
        <taxon>Anthoathecata</taxon>
        <taxon>Aplanulata</taxon>
        <taxon>Hydridae</taxon>
        <taxon>Hydra</taxon>
    </lineage>
</organism>
<dbReference type="Proteomes" id="UP001652625">
    <property type="component" value="Chromosome 06"/>
</dbReference>
<comment type="subcellular location">
    <subcellularLocation>
        <location evidence="1">Cytoplasm</location>
    </subcellularLocation>
</comment>
<reference evidence="7" key="1">
    <citation type="submission" date="2025-08" db="UniProtKB">
        <authorList>
            <consortium name="RefSeq"/>
        </authorList>
    </citation>
    <scope>IDENTIFICATION</scope>
</reference>
<sequence>MSQIFIKLLDEVRAMRYEKVDNNPDDYRFSFEDPNDTKRKLKYLEMHQKKAEDFNKSKEILDCISHKALAYFKLKNFEKFEELTVLQYQKSIDEKDDMRLRQALSNLGVIYKMKGQFGKALENYNKALEMATKRGEQWCVARLYNNIASIHELMMNYEKAIEFYQKRLEVANKLNDLDGAMKANLSMGGLYHTIENLEKSIECYEAVQGILRKKLKNFETLADDAAGSDDDYIDLGPDEEEEEKNEEEKDENGAKGKTKKCTIL</sequence>